<feature type="compositionally biased region" description="Acidic residues" evidence="1">
    <location>
        <begin position="142"/>
        <end position="187"/>
    </location>
</feature>
<dbReference type="VEuPathDB" id="FungiDB:LELG_03792"/>
<dbReference type="Proteomes" id="UP000001996">
    <property type="component" value="Unassembled WGS sequence"/>
</dbReference>
<proteinExistence type="predicted"/>
<evidence type="ECO:0008006" key="5">
    <source>
        <dbReference type="Google" id="ProtNLM"/>
    </source>
</evidence>
<dbReference type="InParanoid" id="A5E2F5"/>
<sequence>MRFLSAASVLAVLTNLVVGDVMYLQTNEDTPKTVNVDEAGIVSFDDTVNLMDGTLFEFIDNQLVLADDNNVILTVLSPDNIIGTTSDSSQVLGSWTINEERIVFYSSALYMCSDESLVFITTSDTGDCTMISFKQTIFPIPPEDETDPVVPPEDETDPVVPPEDETDPVVPPEDETNPVVPPEDETDPVVPPGDETDPVVPPGSERNVEPPISSSEDSETISPITTYSTRESEEPEETEEPEEPEETEEPEEPEEPEETEETEEPEEPEEPEETEEPEEPEETEEPEEPEEPETIDPVSTSSTSDETVSPILISDASSSTTDDVDDESSTAEVTSSTSFTETPTGSELPIPLPTDVVDPEKPFELLTRWDNIIIPFGSNGTHITVLNGDAIIFELEDGYLRVSESYVRVSDDGLLVLSNRESATAGWSFEENVLSFETLQSRYTFSKRADAEFSLCDAEIGYVVYLDGGCYPIEVAAANTEEDVPSQSEQPGDEEETGAPSPVDPSESTEPNVSDNDASASEGAEQTEGVSPNTDASLTSEEISDYSVILATTTVDTVITITDCGDDNVCTERVVTTESEVVNSSTINNILTTYPTEVTVTITSCEEEVCSEHLTIRRTIITTYCPVSSTIQTQVLPVVTDVTVTVTDCDGFVCDETTVMESTTYLTTTVTTYLVVEEEKPFGQPDFEGKPDNGPATIAGPVQELQKPDVNDDKTVDIPSELQNGAGKAILNTSMLTSILMLVSFLL</sequence>
<dbReference type="OrthoDB" id="4026272at2759"/>
<evidence type="ECO:0000313" key="3">
    <source>
        <dbReference type="EMBL" id="EDK45614.1"/>
    </source>
</evidence>
<feature type="chain" id="PRO_5002681536" description="Hyphally-regulated cell wall protein N-terminal domain-containing protein" evidence="2">
    <location>
        <begin position="20"/>
        <end position="747"/>
    </location>
</feature>
<dbReference type="KEGG" id="lel:PVL30_004619"/>
<dbReference type="GeneID" id="5232192"/>
<dbReference type="EMBL" id="CH981528">
    <property type="protein sequence ID" value="EDK45614.1"/>
    <property type="molecule type" value="Genomic_DNA"/>
</dbReference>
<evidence type="ECO:0000313" key="4">
    <source>
        <dbReference type="Proteomes" id="UP000001996"/>
    </source>
</evidence>
<feature type="compositionally biased region" description="Basic and acidic residues" evidence="1">
    <location>
        <begin position="706"/>
        <end position="715"/>
    </location>
</feature>
<organism evidence="3 4">
    <name type="scientific">Lodderomyces elongisporus (strain ATCC 11503 / CBS 2605 / JCM 1781 / NBRC 1676 / NRRL YB-4239)</name>
    <name type="common">Yeast</name>
    <name type="synonym">Saccharomyces elongisporus</name>
    <dbReference type="NCBI Taxonomy" id="379508"/>
    <lineage>
        <taxon>Eukaryota</taxon>
        <taxon>Fungi</taxon>
        <taxon>Dikarya</taxon>
        <taxon>Ascomycota</taxon>
        <taxon>Saccharomycotina</taxon>
        <taxon>Pichiomycetes</taxon>
        <taxon>Debaryomycetaceae</taxon>
        <taxon>Candida/Lodderomyces clade</taxon>
        <taxon>Lodderomyces</taxon>
    </lineage>
</organism>
<feature type="compositionally biased region" description="Low complexity" evidence="1">
    <location>
        <begin position="330"/>
        <end position="347"/>
    </location>
</feature>
<name>A5E2F5_LODEL</name>
<dbReference type="OMA" id="PTITEME"/>
<feature type="region of interest" description="Disordered" evidence="1">
    <location>
        <begin position="683"/>
        <end position="715"/>
    </location>
</feature>
<feature type="compositionally biased region" description="Polar residues" evidence="1">
    <location>
        <begin position="212"/>
        <end position="229"/>
    </location>
</feature>
<feature type="region of interest" description="Disordered" evidence="1">
    <location>
        <begin position="138"/>
        <end position="355"/>
    </location>
</feature>
<evidence type="ECO:0000256" key="1">
    <source>
        <dbReference type="SAM" id="MobiDB-lite"/>
    </source>
</evidence>
<feature type="compositionally biased region" description="Low complexity" evidence="1">
    <location>
        <begin position="296"/>
        <end position="321"/>
    </location>
</feature>
<feature type="region of interest" description="Disordered" evidence="1">
    <location>
        <begin position="480"/>
        <end position="538"/>
    </location>
</feature>
<gene>
    <name evidence="3" type="ORF">LELG_03792</name>
</gene>
<evidence type="ECO:0000256" key="2">
    <source>
        <dbReference type="SAM" id="SignalP"/>
    </source>
</evidence>
<reference evidence="3 4" key="1">
    <citation type="journal article" date="2009" name="Nature">
        <title>Evolution of pathogenicity and sexual reproduction in eight Candida genomes.</title>
        <authorList>
            <person name="Butler G."/>
            <person name="Rasmussen M.D."/>
            <person name="Lin M.F."/>
            <person name="Santos M.A."/>
            <person name="Sakthikumar S."/>
            <person name="Munro C.A."/>
            <person name="Rheinbay E."/>
            <person name="Grabherr M."/>
            <person name="Forche A."/>
            <person name="Reedy J.L."/>
            <person name="Agrafioti I."/>
            <person name="Arnaud M.B."/>
            <person name="Bates S."/>
            <person name="Brown A.J."/>
            <person name="Brunke S."/>
            <person name="Costanzo M.C."/>
            <person name="Fitzpatrick D.A."/>
            <person name="de Groot P.W."/>
            <person name="Harris D."/>
            <person name="Hoyer L.L."/>
            <person name="Hube B."/>
            <person name="Klis F.M."/>
            <person name="Kodira C."/>
            <person name="Lennard N."/>
            <person name="Logue M.E."/>
            <person name="Martin R."/>
            <person name="Neiman A.M."/>
            <person name="Nikolaou E."/>
            <person name="Quail M.A."/>
            <person name="Quinn J."/>
            <person name="Santos M.C."/>
            <person name="Schmitzberger F.F."/>
            <person name="Sherlock G."/>
            <person name="Shah P."/>
            <person name="Silverstein K.A."/>
            <person name="Skrzypek M.S."/>
            <person name="Soll D."/>
            <person name="Staggs R."/>
            <person name="Stansfield I."/>
            <person name="Stumpf M.P."/>
            <person name="Sudbery P.E."/>
            <person name="Srikantha T."/>
            <person name="Zeng Q."/>
            <person name="Berman J."/>
            <person name="Berriman M."/>
            <person name="Heitman J."/>
            <person name="Gow N.A."/>
            <person name="Lorenz M.C."/>
            <person name="Birren B.W."/>
            <person name="Kellis M."/>
            <person name="Cuomo C.A."/>
        </authorList>
    </citation>
    <scope>NUCLEOTIDE SEQUENCE [LARGE SCALE GENOMIC DNA]</scope>
    <source>
        <strain evidence="4">ATCC 11503 / BCRC 21390 / CBS 2605 / JCM 1781 / NBRC 1676 / NRRL YB-4239</strain>
    </source>
</reference>
<dbReference type="AlphaFoldDB" id="A5E2F5"/>
<feature type="compositionally biased region" description="Polar residues" evidence="1">
    <location>
        <begin position="506"/>
        <end position="519"/>
    </location>
</feature>
<keyword evidence="4" id="KW-1185">Reference proteome</keyword>
<feature type="signal peptide" evidence="2">
    <location>
        <begin position="1"/>
        <end position="19"/>
    </location>
</feature>
<protein>
    <recommendedName>
        <fullName evidence="5">Hyphally-regulated cell wall protein N-terminal domain-containing protein</fullName>
    </recommendedName>
</protein>
<accession>A5E2F5</accession>
<feature type="compositionally biased region" description="Acidic residues" evidence="1">
    <location>
        <begin position="233"/>
        <end position="294"/>
    </location>
</feature>
<feature type="compositionally biased region" description="Polar residues" evidence="1">
    <location>
        <begin position="528"/>
        <end position="538"/>
    </location>
</feature>
<dbReference type="STRING" id="379508.A5E2F5"/>
<keyword evidence="2" id="KW-0732">Signal</keyword>
<dbReference type="HOGENOM" id="CLU_372167_0_0_1"/>